<evidence type="ECO:0000256" key="2">
    <source>
        <dbReference type="SAM" id="SignalP"/>
    </source>
</evidence>
<feature type="signal peptide" evidence="2">
    <location>
        <begin position="1"/>
        <end position="19"/>
    </location>
</feature>
<dbReference type="AlphaFoldDB" id="A0A9J6C3G8"/>
<keyword evidence="2" id="KW-0732">Signal</keyword>
<name>A0A9J6C3G8_POLVA</name>
<feature type="transmembrane region" description="Helical" evidence="1">
    <location>
        <begin position="122"/>
        <end position="139"/>
    </location>
</feature>
<keyword evidence="4" id="KW-1185">Reference proteome</keyword>
<sequence length="140" mass="15992">MKISVIIFAIIALAVITASCPTQLETIEANEVATTNEEIREDTESFKEGDYAVKDLMKLEVFKAIIQKIIKEDSQVFCAINLTFHGNFNVSMDQMTQNDNVTSSVFESIWKNCQKKYTYSEFFYFLILIILVSIVIILVK</sequence>
<organism evidence="3 4">
    <name type="scientific">Polypedilum vanderplanki</name>
    <name type="common">Sleeping chironomid midge</name>
    <dbReference type="NCBI Taxonomy" id="319348"/>
    <lineage>
        <taxon>Eukaryota</taxon>
        <taxon>Metazoa</taxon>
        <taxon>Ecdysozoa</taxon>
        <taxon>Arthropoda</taxon>
        <taxon>Hexapoda</taxon>
        <taxon>Insecta</taxon>
        <taxon>Pterygota</taxon>
        <taxon>Neoptera</taxon>
        <taxon>Endopterygota</taxon>
        <taxon>Diptera</taxon>
        <taxon>Nematocera</taxon>
        <taxon>Chironomoidea</taxon>
        <taxon>Chironomidae</taxon>
        <taxon>Chironominae</taxon>
        <taxon>Polypedilum</taxon>
        <taxon>Polypedilum</taxon>
    </lineage>
</organism>
<evidence type="ECO:0000256" key="1">
    <source>
        <dbReference type="SAM" id="Phobius"/>
    </source>
</evidence>
<keyword evidence="1" id="KW-1133">Transmembrane helix</keyword>
<dbReference type="PROSITE" id="PS51257">
    <property type="entry name" value="PROKAR_LIPOPROTEIN"/>
    <property type="match status" value="1"/>
</dbReference>
<protein>
    <recommendedName>
        <fullName evidence="5">Transmembrane protein</fullName>
    </recommendedName>
</protein>
<evidence type="ECO:0000313" key="3">
    <source>
        <dbReference type="EMBL" id="KAG5676559.1"/>
    </source>
</evidence>
<feature type="chain" id="PRO_5039906962" description="Transmembrane protein" evidence="2">
    <location>
        <begin position="20"/>
        <end position="140"/>
    </location>
</feature>
<dbReference type="Proteomes" id="UP001107558">
    <property type="component" value="Chromosome 2"/>
</dbReference>
<reference evidence="3" key="1">
    <citation type="submission" date="2021-03" db="EMBL/GenBank/DDBJ databases">
        <title>Chromosome level genome of the anhydrobiotic midge Polypedilum vanderplanki.</title>
        <authorList>
            <person name="Yoshida Y."/>
            <person name="Kikawada T."/>
            <person name="Gusev O."/>
        </authorList>
    </citation>
    <scope>NUCLEOTIDE SEQUENCE</scope>
    <source>
        <strain evidence="3">NIAS01</strain>
        <tissue evidence="3">Whole body or cell culture</tissue>
    </source>
</reference>
<accession>A0A9J6C3G8</accession>
<proteinExistence type="predicted"/>
<gene>
    <name evidence="3" type="ORF">PVAND_006383</name>
</gene>
<keyword evidence="1" id="KW-0472">Membrane</keyword>
<evidence type="ECO:0008006" key="5">
    <source>
        <dbReference type="Google" id="ProtNLM"/>
    </source>
</evidence>
<dbReference type="EMBL" id="JADBJN010000002">
    <property type="protein sequence ID" value="KAG5676559.1"/>
    <property type="molecule type" value="Genomic_DNA"/>
</dbReference>
<evidence type="ECO:0000313" key="4">
    <source>
        <dbReference type="Proteomes" id="UP001107558"/>
    </source>
</evidence>
<keyword evidence="1" id="KW-0812">Transmembrane</keyword>
<comment type="caution">
    <text evidence="3">The sequence shown here is derived from an EMBL/GenBank/DDBJ whole genome shotgun (WGS) entry which is preliminary data.</text>
</comment>